<reference evidence="1 2" key="1">
    <citation type="submission" date="2018-04" db="EMBL/GenBank/DDBJ databases">
        <title>Genomic Encyclopedia of Archaeal and Bacterial Type Strains, Phase II (KMG-II): from individual species to whole genera.</title>
        <authorList>
            <person name="Goeker M."/>
        </authorList>
    </citation>
    <scope>NUCLEOTIDE SEQUENCE [LARGE SCALE GENOMIC DNA]</scope>
    <source>
        <strain evidence="1 2">DSM 26809</strain>
    </source>
</reference>
<protein>
    <submittedName>
        <fullName evidence="1">Uncharacterized protein DUF1223</fullName>
    </submittedName>
</protein>
<evidence type="ECO:0000313" key="1">
    <source>
        <dbReference type="EMBL" id="PTR01398.1"/>
    </source>
</evidence>
<dbReference type="Pfam" id="PF06764">
    <property type="entry name" value="DUF1223"/>
    <property type="match status" value="1"/>
</dbReference>
<dbReference type="RefSeq" id="WP_107826790.1">
    <property type="nucleotide sequence ID" value="NZ_CP160205.1"/>
</dbReference>
<dbReference type="PANTHER" id="PTHR36057:SF1">
    <property type="entry name" value="LIPOPROTEIN LIPID ATTACHMENT SITE-LIKE PROTEIN, PUTATIVE (DUF1223)-RELATED"/>
    <property type="match status" value="1"/>
</dbReference>
<dbReference type="InterPro" id="IPR010634">
    <property type="entry name" value="DUF1223"/>
</dbReference>
<dbReference type="SUPFAM" id="SSF52833">
    <property type="entry name" value="Thioredoxin-like"/>
    <property type="match status" value="1"/>
</dbReference>
<dbReference type="OrthoDB" id="9808254at2"/>
<comment type="caution">
    <text evidence="1">The sequence shown here is derived from an EMBL/GenBank/DDBJ whole genome shotgun (WGS) entry which is preliminary data.</text>
</comment>
<evidence type="ECO:0000313" key="2">
    <source>
        <dbReference type="Proteomes" id="UP000244168"/>
    </source>
</evidence>
<dbReference type="InterPro" id="IPR036249">
    <property type="entry name" value="Thioredoxin-like_sf"/>
</dbReference>
<dbReference type="AlphaFoldDB" id="A0A2T5JG48"/>
<keyword evidence="2" id="KW-1185">Reference proteome</keyword>
<dbReference type="PANTHER" id="PTHR36057">
    <property type="match status" value="1"/>
</dbReference>
<dbReference type="EMBL" id="QAOQ01000001">
    <property type="protein sequence ID" value="PTR01398.1"/>
    <property type="molecule type" value="Genomic_DNA"/>
</dbReference>
<name>A0A2T5JG48_9SPHI</name>
<sequence length="258" mass="28257">MKPVKFLAVVAAVALSFGLVAFINRSSSPKIKPNNNFKADGFAVLELFTSEGCSSCPAADELLARIQQEAGNKPVYLLSYHVDYWDRLGWRDAFSQAEFSKRQYQYSRRLNAEVYTPQLVVNGKEEFVGSDERAITPAISQELSGKASASLTLKAQLTARKLNVNYQADGDVAGSELLLALVQKHAVSKVGAGENEGRLLKHAQIVRNLYKFDLPTDKKGTTQIALPATFNTKDWELVGFVQDEGTGVIKSAARAVIE</sequence>
<proteinExistence type="predicted"/>
<organism evidence="1 2">
    <name type="scientific">Mucilaginibacter yixingensis</name>
    <dbReference type="NCBI Taxonomy" id="1295612"/>
    <lineage>
        <taxon>Bacteria</taxon>
        <taxon>Pseudomonadati</taxon>
        <taxon>Bacteroidota</taxon>
        <taxon>Sphingobacteriia</taxon>
        <taxon>Sphingobacteriales</taxon>
        <taxon>Sphingobacteriaceae</taxon>
        <taxon>Mucilaginibacter</taxon>
    </lineage>
</organism>
<gene>
    <name evidence="1" type="ORF">C8P68_101632</name>
</gene>
<dbReference type="Proteomes" id="UP000244168">
    <property type="component" value="Unassembled WGS sequence"/>
</dbReference>
<accession>A0A2T5JG48</accession>